<evidence type="ECO:0000259" key="6">
    <source>
        <dbReference type="Pfam" id="PF00724"/>
    </source>
</evidence>
<evidence type="ECO:0000313" key="7">
    <source>
        <dbReference type="EMBL" id="SKB26016.1"/>
    </source>
</evidence>
<dbReference type="OrthoDB" id="9772736at2"/>
<evidence type="ECO:0000256" key="5">
    <source>
        <dbReference type="ARBA" id="ARBA00023002"/>
    </source>
</evidence>
<dbReference type="InterPro" id="IPR013785">
    <property type="entry name" value="Aldolase_TIM"/>
</dbReference>
<dbReference type="EMBL" id="FUYS01000001">
    <property type="protein sequence ID" value="SKB26016.1"/>
    <property type="molecule type" value="Genomic_DNA"/>
</dbReference>
<dbReference type="Pfam" id="PF00724">
    <property type="entry name" value="Oxidored_FMN"/>
    <property type="match status" value="1"/>
</dbReference>
<keyword evidence="4" id="KW-0521">NADP</keyword>
<organism evidence="7 8">
    <name type="scientific">Parapedobacter luteus</name>
    <dbReference type="NCBI Taxonomy" id="623280"/>
    <lineage>
        <taxon>Bacteria</taxon>
        <taxon>Pseudomonadati</taxon>
        <taxon>Bacteroidota</taxon>
        <taxon>Sphingobacteriia</taxon>
        <taxon>Sphingobacteriales</taxon>
        <taxon>Sphingobacteriaceae</taxon>
        <taxon>Parapedobacter</taxon>
    </lineage>
</organism>
<keyword evidence="8" id="KW-1185">Reference proteome</keyword>
<evidence type="ECO:0000313" key="8">
    <source>
        <dbReference type="Proteomes" id="UP000190541"/>
    </source>
</evidence>
<keyword evidence="5" id="KW-0560">Oxidoreductase</keyword>
<keyword evidence="2" id="KW-0285">Flavoprotein</keyword>
<gene>
    <name evidence="7" type="ORF">SAMN05660226_00066</name>
</gene>
<evidence type="ECO:0000256" key="4">
    <source>
        <dbReference type="ARBA" id="ARBA00022857"/>
    </source>
</evidence>
<keyword evidence="3" id="KW-0288">FMN</keyword>
<dbReference type="AlphaFoldDB" id="A0A1T4ZTL8"/>
<dbReference type="Proteomes" id="UP000190541">
    <property type="component" value="Unassembled WGS sequence"/>
</dbReference>
<sequence>MSSNTILFSPLSLPNSGLTLKNRLVVSPMCQYSAEDGFANDWHLVHLGSRAVGGVSAVIQEATAVSPEGRITYGDLGIWEDGHITALHRITAFLKQQGAIPGIQLAHAGRKASAEKPWLGGKQIKAGKHAWRPLAPSAIPFAKDDDAPQAMDNRAITKVIRDFVEAARRAVRAGYQLIEIHAAHGYLLHQFLSPLSNQRTDGYGGPFENRIRLLIEVVDAVASAIPKDVSLWVRLSATDWVADGWDLPQSIQLATVLKGHGVEVIDVSSGGMVPRAVIPATPGYQVPFSERIRKESDMLTAAVGLITTAPQAEAILTEGEADVVLIGRELLRNPYFAIQAATQVGEDVTWPLQYLRAKPPLGR</sequence>
<dbReference type="CDD" id="cd02932">
    <property type="entry name" value="OYE_YqiM_FMN"/>
    <property type="match status" value="1"/>
</dbReference>
<dbReference type="STRING" id="623280.SAMN05660226_00066"/>
<dbReference type="Gene3D" id="3.20.20.70">
    <property type="entry name" value="Aldolase class I"/>
    <property type="match status" value="1"/>
</dbReference>
<dbReference type="GO" id="GO:0010181">
    <property type="term" value="F:FMN binding"/>
    <property type="evidence" value="ECO:0007669"/>
    <property type="project" value="InterPro"/>
</dbReference>
<feature type="domain" description="NADH:flavin oxidoreductase/NADH oxidase N-terminal" evidence="6">
    <location>
        <begin position="7"/>
        <end position="343"/>
    </location>
</feature>
<dbReference type="PANTHER" id="PTHR43303">
    <property type="entry name" value="NADPH DEHYDROGENASE C23G7.10C-RELATED"/>
    <property type="match status" value="1"/>
</dbReference>
<dbReference type="SUPFAM" id="SSF51395">
    <property type="entry name" value="FMN-linked oxidoreductases"/>
    <property type="match status" value="1"/>
</dbReference>
<dbReference type="GO" id="GO:0003959">
    <property type="term" value="F:NADPH dehydrogenase activity"/>
    <property type="evidence" value="ECO:0007669"/>
    <property type="project" value="InterPro"/>
</dbReference>
<proteinExistence type="predicted"/>
<protein>
    <submittedName>
        <fullName evidence="7">2,4-dienoyl-CoA reductase</fullName>
    </submittedName>
</protein>
<dbReference type="RefSeq" id="WP_079714817.1">
    <property type="nucleotide sequence ID" value="NZ_FUYS01000001.1"/>
</dbReference>
<name>A0A1T4ZTL8_9SPHI</name>
<dbReference type="InterPro" id="IPR001155">
    <property type="entry name" value="OxRdtase_FMN_N"/>
</dbReference>
<reference evidence="7 8" key="1">
    <citation type="submission" date="2017-02" db="EMBL/GenBank/DDBJ databases">
        <authorList>
            <person name="Peterson S.W."/>
        </authorList>
    </citation>
    <scope>NUCLEOTIDE SEQUENCE [LARGE SCALE GENOMIC DNA]</scope>
    <source>
        <strain evidence="7 8">DSM 22899</strain>
    </source>
</reference>
<comment type="cofactor">
    <cofactor evidence="1">
        <name>FMN</name>
        <dbReference type="ChEBI" id="CHEBI:58210"/>
    </cofactor>
</comment>
<dbReference type="InterPro" id="IPR044152">
    <property type="entry name" value="YqjM-like"/>
</dbReference>
<dbReference type="GO" id="GO:0050661">
    <property type="term" value="F:NADP binding"/>
    <property type="evidence" value="ECO:0007669"/>
    <property type="project" value="InterPro"/>
</dbReference>
<evidence type="ECO:0000256" key="1">
    <source>
        <dbReference type="ARBA" id="ARBA00001917"/>
    </source>
</evidence>
<accession>A0A1T4ZTL8</accession>
<evidence type="ECO:0000256" key="2">
    <source>
        <dbReference type="ARBA" id="ARBA00022630"/>
    </source>
</evidence>
<dbReference type="PANTHER" id="PTHR43303:SF4">
    <property type="entry name" value="NADPH DEHYDROGENASE C23G7.10C-RELATED"/>
    <property type="match status" value="1"/>
</dbReference>
<evidence type="ECO:0000256" key="3">
    <source>
        <dbReference type="ARBA" id="ARBA00022643"/>
    </source>
</evidence>